<gene>
    <name evidence="1" type="ORF">MLD38_006735</name>
</gene>
<keyword evidence="2" id="KW-1185">Reference proteome</keyword>
<organism evidence="1 2">
    <name type="scientific">Melastoma candidum</name>
    <dbReference type="NCBI Taxonomy" id="119954"/>
    <lineage>
        <taxon>Eukaryota</taxon>
        <taxon>Viridiplantae</taxon>
        <taxon>Streptophyta</taxon>
        <taxon>Embryophyta</taxon>
        <taxon>Tracheophyta</taxon>
        <taxon>Spermatophyta</taxon>
        <taxon>Magnoliopsida</taxon>
        <taxon>eudicotyledons</taxon>
        <taxon>Gunneridae</taxon>
        <taxon>Pentapetalae</taxon>
        <taxon>rosids</taxon>
        <taxon>malvids</taxon>
        <taxon>Myrtales</taxon>
        <taxon>Melastomataceae</taxon>
        <taxon>Melastomatoideae</taxon>
        <taxon>Melastomateae</taxon>
        <taxon>Melastoma</taxon>
    </lineage>
</organism>
<evidence type="ECO:0000313" key="2">
    <source>
        <dbReference type="Proteomes" id="UP001057402"/>
    </source>
</evidence>
<dbReference type="Proteomes" id="UP001057402">
    <property type="component" value="Chromosome 3"/>
</dbReference>
<protein>
    <submittedName>
        <fullName evidence="1">Uncharacterized protein</fullName>
    </submittedName>
</protein>
<name>A0ACB9RQ59_9MYRT</name>
<dbReference type="EMBL" id="CM042882">
    <property type="protein sequence ID" value="KAI4380558.1"/>
    <property type="molecule type" value="Genomic_DNA"/>
</dbReference>
<comment type="caution">
    <text evidence="1">The sequence shown here is derived from an EMBL/GenBank/DDBJ whole genome shotgun (WGS) entry which is preliminary data.</text>
</comment>
<sequence length="117" mass="13946">MFIGRLRRAVNKTKFILGFDIRSESEGSNPSSRGRLQRAMSYHSQEDDVDQRAELFIANFYRLQLERQVSLDLRYCRGNSFESRSPRWLERLEAEDFSSNYQIAHEQKSQNNIPWMH</sequence>
<evidence type="ECO:0000313" key="1">
    <source>
        <dbReference type="EMBL" id="KAI4380558.1"/>
    </source>
</evidence>
<reference evidence="2" key="1">
    <citation type="journal article" date="2023" name="Front. Plant Sci.">
        <title>Chromosomal-level genome assembly of Melastoma candidum provides insights into trichome evolution.</title>
        <authorList>
            <person name="Zhong Y."/>
            <person name="Wu W."/>
            <person name="Sun C."/>
            <person name="Zou P."/>
            <person name="Liu Y."/>
            <person name="Dai S."/>
            <person name="Zhou R."/>
        </authorList>
    </citation>
    <scope>NUCLEOTIDE SEQUENCE [LARGE SCALE GENOMIC DNA]</scope>
</reference>
<proteinExistence type="predicted"/>
<accession>A0ACB9RQ59</accession>